<feature type="domain" description="GST C-terminal" evidence="7">
    <location>
        <begin position="89"/>
        <end position="224"/>
    </location>
</feature>
<dbReference type="GO" id="GO:0043295">
    <property type="term" value="F:glutathione binding"/>
    <property type="evidence" value="ECO:0007669"/>
    <property type="project" value="TreeGrafter"/>
</dbReference>
<dbReference type="GO" id="GO:0006749">
    <property type="term" value="P:glutathione metabolic process"/>
    <property type="evidence" value="ECO:0007669"/>
    <property type="project" value="TreeGrafter"/>
</dbReference>
<accession>A0AAE1XV50</accession>
<dbReference type="InterPro" id="IPR010987">
    <property type="entry name" value="Glutathione-S-Trfase_C-like"/>
</dbReference>
<dbReference type="InterPro" id="IPR004046">
    <property type="entry name" value="GST_C"/>
</dbReference>
<dbReference type="Gene3D" id="3.40.30.10">
    <property type="entry name" value="Glutaredoxin"/>
    <property type="match status" value="3"/>
</dbReference>
<feature type="domain" description="GST N-terminal" evidence="6">
    <location>
        <begin position="1"/>
        <end position="82"/>
    </location>
</feature>
<dbReference type="SFLD" id="SFLDG00358">
    <property type="entry name" value="Main_(cytGST)"/>
    <property type="match status" value="3"/>
</dbReference>
<dbReference type="PANTHER" id="PTHR43900:SF47">
    <property type="entry name" value="GLUTATHIONE S-TRANSFERASE F6-RELATED"/>
    <property type="match status" value="1"/>
</dbReference>
<reference evidence="8" key="1">
    <citation type="submission" date="2020-06" db="EMBL/GenBank/DDBJ databases">
        <authorList>
            <person name="Li T."/>
            <person name="Hu X."/>
            <person name="Zhang T."/>
            <person name="Song X."/>
            <person name="Zhang H."/>
            <person name="Dai N."/>
            <person name="Sheng W."/>
            <person name="Hou X."/>
            <person name="Wei L."/>
        </authorList>
    </citation>
    <scope>NUCLEOTIDE SEQUENCE</scope>
    <source>
        <strain evidence="8">3651</strain>
        <tissue evidence="8">Leaf</tissue>
    </source>
</reference>
<name>A0AAE1XV50_9LAMI</name>
<evidence type="ECO:0000259" key="7">
    <source>
        <dbReference type="PROSITE" id="PS50405"/>
    </source>
</evidence>
<dbReference type="SFLD" id="SFLDS00019">
    <property type="entry name" value="Glutathione_Transferase_(cytos"/>
    <property type="match status" value="3"/>
</dbReference>
<dbReference type="PROSITE" id="PS50404">
    <property type="entry name" value="GST_NTER"/>
    <property type="match status" value="3"/>
</dbReference>
<dbReference type="InterPro" id="IPR036249">
    <property type="entry name" value="Thioredoxin-like_sf"/>
</dbReference>
<evidence type="ECO:0000256" key="1">
    <source>
        <dbReference type="ARBA" id="ARBA00010128"/>
    </source>
</evidence>
<proteinExistence type="inferred from homology"/>
<feature type="domain" description="GST C-terminal" evidence="7">
    <location>
        <begin position="508"/>
        <end position="633"/>
    </location>
</feature>
<evidence type="ECO:0000313" key="9">
    <source>
        <dbReference type="Proteomes" id="UP001293254"/>
    </source>
</evidence>
<feature type="domain" description="GST N-terminal" evidence="6">
    <location>
        <begin position="420"/>
        <end position="501"/>
    </location>
</feature>
<dbReference type="Pfam" id="PF02798">
    <property type="entry name" value="GST_N"/>
    <property type="match status" value="3"/>
</dbReference>
<dbReference type="PROSITE" id="PS50405">
    <property type="entry name" value="GST_CTER"/>
    <property type="match status" value="3"/>
</dbReference>
<organism evidence="8 9">
    <name type="scientific">Sesamum alatum</name>
    <dbReference type="NCBI Taxonomy" id="300844"/>
    <lineage>
        <taxon>Eukaryota</taxon>
        <taxon>Viridiplantae</taxon>
        <taxon>Streptophyta</taxon>
        <taxon>Embryophyta</taxon>
        <taxon>Tracheophyta</taxon>
        <taxon>Spermatophyta</taxon>
        <taxon>Magnoliopsida</taxon>
        <taxon>eudicotyledons</taxon>
        <taxon>Gunneridae</taxon>
        <taxon>Pentapetalae</taxon>
        <taxon>asterids</taxon>
        <taxon>lamiids</taxon>
        <taxon>Lamiales</taxon>
        <taxon>Pedaliaceae</taxon>
        <taxon>Sesamum</taxon>
    </lineage>
</organism>
<dbReference type="FunFam" id="3.40.30.10:FF:000016">
    <property type="entry name" value="Glutathione S-transferase F2"/>
    <property type="match status" value="3"/>
</dbReference>
<evidence type="ECO:0000256" key="3">
    <source>
        <dbReference type="ARBA" id="ARBA00022679"/>
    </source>
</evidence>
<comment type="catalytic activity">
    <reaction evidence="4">
        <text>RX + glutathione = an S-substituted glutathione + a halide anion + H(+)</text>
        <dbReference type="Rhea" id="RHEA:16437"/>
        <dbReference type="ChEBI" id="CHEBI:15378"/>
        <dbReference type="ChEBI" id="CHEBI:16042"/>
        <dbReference type="ChEBI" id="CHEBI:17792"/>
        <dbReference type="ChEBI" id="CHEBI:57925"/>
        <dbReference type="ChEBI" id="CHEBI:90779"/>
        <dbReference type="EC" id="2.5.1.18"/>
    </reaction>
</comment>
<dbReference type="GO" id="GO:0009407">
    <property type="term" value="P:toxin catabolic process"/>
    <property type="evidence" value="ECO:0007669"/>
    <property type="project" value="UniProtKB-ARBA"/>
</dbReference>
<sequence>MAIKVHGHPVSSAVQRVLLCLAEKDLEHEFVLLDMPNDQHKKEPFISINPFGQVPGFEDGDLKLFESRAITKYIAHAYADKGTPLIAEDLKKQAIIEVWLEVEAQKFDAAGQKLNFELLIKAFKGLTPDEAAVEKLQGELEKVLDVYEARLGKSKYLAGDEYSLADLHHIPIINNLFKTKAKAVFDKRPHVSAWCADLLARPAWQKRVGVVMGIKLHGHPLSPAVRRVAACLEEKGLSYDFVFVDLSTGQQKKEPFISLNPFGQVPALEDGDMKLFESRAITQYIARAYADKGTPLLPTDPQKQTVVSVWSEVESHAFDTAASKLSFEIVVKPILGMTTDEGVVELHQGKLAQVLDVYESRLAKSKYLGGEDFSLADLHHIPIVNNLLGTKIKALFDARPHVGAWSADILARPAWQKHKMAIKVHGSVFSTAVMRVFVCLNEKGLEYEFVPVDMRAGEHKKEPFLSLNPFGQVPAFEDGDLKLFESRAVTQYIAHAYADKGNPLIYQDPKKMAIVSLWMEVESQKYDPPAAKLTWELIIKPLLGMSADDAAVEEQEVELAKVLDVYEARLAQSKYLGGDSISLADLHHLPTMNYLMGTRVKAVFDARPHVSSWCADISARPAWQKVVAMKNNQ</sequence>
<keyword evidence="3" id="KW-0808">Transferase</keyword>
<dbReference type="GO" id="GO:0005737">
    <property type="term" value="C:cytoplasm"/>
    <property type="evidence" value="ECO:0007669"/>
    <property type="project" value="TreeGrafter"/>
</dbReference>
<dbReference type="SFLD" id="SFLDG01154">
    <property type="entry name" value="Main.5:_Phi-like"/>
    <property type="match status" value="3"/>
</dbReference>
<comment type="caution">
    <text evidence="8">The sequence shown here is derived from an EMBL/GenBank/DDBJ whole genome shotgun (WGS) entry which is preliminary data.</text>
</comment>
<evidence type="ECO:0000259" key="6">
    <source>
        <dbReference type="PROSITE" id="PS50404"/>
    </source>
</evidence>
<dbReference type="FunFam" id="1.20.1050.10:FF:000004">
    <property type="entry name" value="Glutathione S-transferase F2"/>
    <property type="match status" value="3"/>
</dbReference>
<feature type="domain" description="GST N-terminal" evidence="6">
    <location>
        <begin position="212"/>
        <end position="293"/>
    </location>
</feature>
<protein>
    <recommendedName>
        <fullName evidence="2">glutathione transferase</fullName>
        <ecNumber evidence="2">2.5.1.18</ecNumber>
    </recommendedName>
    <alternativeName>
        <fullName evidence="5">GST class-phi</fullName>
    </alternativeName>
</protein>
<dbReference type="InterPro" id="IPR004045">
    <property type="entry name" value="Glutathione_S-Trfase_N"/>
</dbReference>
<evidence type="ECO:0000256" key="2">
    <source>
        <dbReference type="ARBA" id="ARBA00012452"/>
    </source>
</evidence>
<dbReference type="EC" id="2.5.1.18" evidence="2"/>
<dbReference type="SUPFAM" id="SSF47616">
    <property type="entry name" value="GST C-terminal domain-like"/>
    <property type="match status" value="3"/>
</dbReference>
<comment type="similarity">
    <text evidence="1">Belongs to the GST superfamily. Phi family.</text>
</comment>
<dbReference type="InterPro" id="IPR040079">
    <property type="entry name" value="Glutathione_S-Trfase"/>
</dbReference>
<dbReference type="PANTHER" id="PTHR43900">
    <property type="entry name" value="GLUTATHIONE S-TRANSFERASE RHO"/>
    <property type="match status" value="1"/>
</dbReference>
<dbReference type="SUPFAM" id="SSF52833">
    <property type="entry name" value="Thioredoxin-like"/>
    <property type="match status" value="3"/>
</dbReference>
<dbReference type="InterPro" id="IPR034347">
    <property type="entry name" value="GST_Phi_C"/>
</dbReference>
<reference evidence="8" key="2">
    <citation type="journal article" date="2024" name="Plant">
        <title>Genomic evolution and insights into agronomic trait innovations of Sesamum species.</title>
        <authorList>
            <person name="Miao H."/>
            <person name="Wang L."/>
            <person name="Qu L."/>
            <person name="Liu H."/>
            <person name="Sun Y."/>
            <person name="Le M."/>
            <person name="Wang Q."/>
            <person name="Wei S."/>
            <person name="Zheng Y."/>
            <person name="Lin W."/>
            <person name="Duan Y."/>
            <person name="Cao H."/>
            <person name="Xiong S."/>
            <person name="Wang X."/>
            <person name="Wei L."/>
            <person name="Li C."/>
            <person name="Ma Q."/>
            <person name="Ju M."/>
            <person name="Zhao R."/>
            <person name="Li G."/>
            <person name="Mu C."/>
            <person name="Tian Q."/>
            <person name="Mei H."/>
            <person name="Zhang T."/>
            <person name="Gao T."/>
            <person name="Zhang H."/>
        </authorList>
    </citation>
    <scope>NUCLEOTIDE SEQUENCE</scope>
    <source>
        <strain evidence="8">3651</strain>
    </source>
</reference>
<keyword evidence="9" id="KW-1185">Reference proteome</keyword>
<dbReference type="Pfam" id="PF00043">
    <property type="entry name" value="GST_C"/>
    <property type="match status" value="3"/>
</dbReference>
<evidence type="ECO:0000256" key="4">
    <source>
        <dbReference type="ARBA" id="ARBA00047960"/>
    </source>
</evidence>
<dbReference type="GO" id="GO:0004364">
    <property type="term" value="F:glutathione transferase activity"/>
    <property type="evidence" value="ECO:0007669"/>
    <property type="project" value="UniProtKB-EC"/>
</dbReference>
<dbReference type="Gene3D" id="1.20.1050.10">
    <property type="match status" value="3"/>
</dbReference>
<dbReference type="Proteomes" id="UP001293254">
    <property type="component" value="Unassembled WGS sequence"/>
</dbReference>
<evidence type="ECO:0000256" key="5">
    <source>
        <dbReference type="ARBA" id="ARBA00081070"/>
    </source>
</evidence>
<feature type="domain" description="GST C-terminal" evidence="7">
    <location>
        <begin position="300"/>
        <end position="429"/>
    </location>
</feature>
<dbReference type="CDD" id="cd03187">
    <property type="entry name" value="GST_C_Phi"/>
    <property type="match status" value="3"/>
</dbReference>
<dbReference type="AlphaFoldDB" id="A0AAE1XV50"/>
<evidence type="ECO:0000313" key="8">
    <source>
        <dbReference type="EMBL" id="KAK4418156.1"/>
    </source>
</evidence>
<gene>
    <name evidence="8" type="ORF">Salat_2228300</name>
</gene>
<dbReference type="EMBL" id="JACGWO010000009">
    <property type="protein sequence ID" value="KAK4418156.1"/>
    <property type="molecule type" value="Genomic_DNA"/>
</dbReference>
<dbReference type="CDD" id="cd03053">
    <property type="entry name" value="GST_N_Phi"/>
    <property type="match status" value="3"/>
</dbReference>
<dbReference type="InterPro" id="IPR036282">
    <property type="entry name" value="Glutathione-S-Trfase_C_sf"/>
</dbReference>